<evidence type="ECO:0000313" key="3">
    <source>
        <dbReference type="Proteomes" id="UP000789901"/>
    </source>
</evidence>
<dbReference type="EMBL" id="CAJVQB010096992">
    <property type="protein sequence ID" value="CAG8849587.1"/>
    <property type="molecule type" value="Genomic_DNA"/>
</dbReference>
<sequence>FNESDYEQMPTYMDEDKAEAEIEAEIEAEVEAKVEAEVEAKAEVEAEVSKSSPTQSEGGSSIYQDRTTSNFKKHLKKHKNKVPELKKSNIKQG</sequence>
<dbReference type="Proteomes" id="UP000789901">
    <property type="component" value="Unassembled WGS sequence"/>
</dbReference>
<keyword evidence="3" id="KW-1185">Reference proteome</keyword>
<gene>
    <name evidence="2" type="ORF">GMARGA_LOCUS39792</name>
</gene>
<evidence type="ECO:0000256" key="1">
    <source>
        <dbReference type="SAM" id="MobiDB-lite"/>
    </source>
</evidence>
<protein>
    <submittedName>
        <fullName evidence="2">40494_t:CDS:1</fullName>
    </submittedName>
</protein>
<reference evidence="2 3" key="1">
    <citation type="submission" date="2021-06" db="EMBL/GenBank/DDBJ databases">
        <authorList>
            <person name="Kallberg Y."/>
            <person name="Tangrot J."/>
            <person name="Rosling A."/>
        </authorList>
    </citation>
    <scope>NUCLEOTIDE SEQUENCE [LARGE SCALE GENOMIC DNA]</scope>
    <source>
        <strain evidence="2 3">120-4 pot B 10/14</strain>
    </source>
</reference>
<evidence type="ECO:0000313" key="2">
    <source>
        <dbReference type="EMBL" id="CAG8849587.1"/>
    </source>
</evidence>
<feature type="non-terminal residue" evidence="2">
    <location>
        <position position="93"/>
    </location>
</feature>
<name>A0ABN7X7X9_GIGMA</name>
<organism evidence="2 3">
    <name type="scientific">Gigaspora margarita</name>
    <dbReference type="NCBI Taxonomy" id="4874"/>
    <lineage>
        <taxon>Eukaryota</taxon>
        <taxon>Fungi</taxon>
        <taxon>Fungi incertae sedis</taxon>
        <taxon>Mucoromycota</taxon>
        <taxon>Glomeromycotina</taxon>
        <taxon>Glomeromycetes</taxon>
        <taxon>Diversisporales</taxon>
        <taxon>Gigasporaceae</taxon>
        <taxon>Gigaspora</taxon>
    </lineage>
</organism>
<comment type="caution">
    <text evidence="2">The sequence shown here is derived from an EMBL/GenBank/DDBJ whole genome shotgun (WGS) entry which is preliminary data.</text>
</comment>
<feature type="non-terminal residue" evidence="2">
    <location>
        <position position="1"/>
    </location>
</feature>
<feature type="region of interest" description="Disordered" evidence="1">
    <location>
        <begin position="42"/>
        <end position="93"/>
    </location>
</feature>
<accession>A0ABN7X7X9</accession>
<feature type="compositionally biased region" description="Polar residues" evidence="1">
    <location>
        <begin position="49"/>
        <end position="70"/>
    </location>
</feature>
<proteinExistence type="predicted"/>
<feature type="compositionally biased region" description="Basic residues" evidence="1">
    <location>
        <begin position="71"/>
        <end position="80"/>
    </location>
</feature>